<dbReference type="Pfam" id="PF00023">
    <property type="entry name" value="Ank"/>
    <property type="match status" value="1"/>
</dbReference>
<feature type="repeat" description="ANK" evidence="3">
    <location>
        <begin position="375"/>
        <end position="407"/>
    </location>
</feature>
<feature type="repeat" description="ANK" evidence="3">
    <location>
        <begin position="341"/>
        <end position="373"/>
    </location>
</feature>
<feature type="repeat" description="ANK" evidence="3">
    <location>
        <begin position="408"/>
        <end position="440"/>
    </location>
</feature>
<keyword evidence="2 3" id="KW-0040">ANK repeat</keyword>
<feature type="repeat" description="ANK" evidence="3">
    <location>
        <begin position="308"/>
        <end position="340"/>
    </location>
</feature>
<dbReference type="Pfam" id="PF12796">
    <property type="entry name" value="Ank_2"/>
    <property type="match status" value="2"/>
</dbReference>
<dbReference type="PANTHER" id="PTHR24173">
    <property type="entry name" value="ANKYRIN REPEAT CONTAINING"/>
    <property type="match status" value="1"/>
</dbReference>
<accession>A0AB34L2M0</accession>
<feature type="chain" id="PRO_5044227865" evidence="5">
    <location>
        <begin position="35"/>
        <end position="569"/>
    </location>
</feature>
<evidence type="ECO:0000256" key="1">
    <source>
        <dbReference type="ARBA" id="ARBA00022737"/>
    </source>
</evidence>
<dbReference type="Proteomes" id="UP000803884">
    <property type="component" value="Unassembled WGS sequence"/>
</dbReference>
<keyword evidence="7" id="KW-1185">Reference proteome</keyword>
<feature type="repeat" description="ANK" evidence="3">
    <location>
        <begin position="474"/>
        <end position="506"/>
    </location>
</feature>
<dbReference type="PROSITE" id="PS50088">
    <property type="entry name" value="ANK_REPEAT"/>
    <property type="match status" value="7"/>
</dbReference>
<feature type="repeat" description="ANK" evidence="3">
    <location>
        <begin position="441"/>
        <end position="473"/>
    </location>
</feature>
<dbReference type="RefSeq" id="XP_069232885.1">
    <property type="nucleotide sequence ID" value="XM_069370243.1"/>
</dbReference>
<dbReference type="SUPFAM" id="SSF48403">
    <property type="entry name" value="Ankyrin repeat"/>
    <property type="match status" value="1"/>
</dbReference>
<dbReference type="Gene3D" id="1.25.40.20">
    <property type="entry name" value="Ankyrin repeat-containing domain"/>
    <property type="match status" value="3"/>
</dbReference>
<evidence type="ECO:0000256" key="5">
    <source>
        <dbReference type="SAM" id="SignalP"/>
    </source>
</evidence>
<evidence type="ECO:0000313" key="7">
    <source>
        <dbReference type="Proteomes" id="UP000803884"/>
    </source>
</evidence>
<dbReference type="InterPro" id="IPR036770">
    <property type="entry name" value="Ankyrin_rpt-contain_sf"/>
</dbReference>
<evidence type="ECO:0000256" key="2">
    <source>
        <dbReference type="ARBA" id="ARBA00023043"/>
    </source>
</evidence>
<dbReference type="GeneID" id="96003081"/>
<dbReference type="AlphaFoldDB" id="A0AB34L2M0"/>
<dbReference type="InterPro" id="IPR002110">
    <property type="entry name" value="Ankyrin_rpt"/>
</dbReference>
<dbReference type="PRINTS" id="PR01415">
    <property type="entry name" value="ANKYRIN"/>
</dbReference>
<evidence type="ECO:0000256" key="3">
    <source>
        <dbReference type="PROSITE-ProRule" id="PRU00023"/>
    </source>
</evidence>
<reference evidence="6 7" key="1">
    <citation type="journal article" date="2020" name="Microbiol. Resour. Announc.">
        <title>Draft Genome Sequence of a Cladosporium Species Isolated from the Mesophotic Ascidian Didemnum maculosum.</title>
        <authorList>
            <person name="Gioti A."/>
            <person name="Siaperas R."/>
            <person name="Nikolaivits E."/>
            <person name="Le Goff G."/>
            <person name="Ouazzani J."/>
            <person name="Kotoulas G."/>
            <person name="Topakas E."/>
        </authorList>
    </citation>
    <scope>NUCLEOTIDE SEQUENCE [LARGE SCALE GENOMIC DNA]</scope>
    <source>
        <strain evidence="6 7">TM138-S3</strain>
    </source>
</reference>
<evidence type="ECO:0000313" key="6">
    <source>
        <dbReference type="EMBL" id="KAL1589780.1"/>
    </source>
</evidence>
<keyword evidence="1" id="KW-0677">Repeat</keyword>
<dbReference type="EMBL" id="JAAQHG020000004">
    <property type="protein sequence ID" value="KAL1589780.1"/>
    <property type="molecule type" value="Genomic_DNA"/>
</dbReference>
<keyword evidence="5" id="KW-0732">Signal</keyword>
<sequence length="569" mass="59664">MDAQHSIFSPSTCFTVACVAFSFLAVSSVWKGAAKEPEVKDSRPRHRRRVAVDSLYADASSSSNGEPESPLTVLAELISSSAKLSGRLRNGGSDYETTALLSELSLLTANLCQLQAAVCNNVGAIAPGTGAGACFTASASSLNATLRLISGRSAQESTAEKSDVLRNGLEQLQAQKPALEFLLSTLNTSGLPPTPPSEQSKDDFLKPAEADMLGSIPTGMTPGTEAREWMEPPPEYSPPSSSSTVVLAEKVKEKKDVAEEASSQPQVENGEGDVNGEALYQAVTEDDAQILSDLLEAGLTANEAFGELQRTPLHQAAHLNFCACLAILLRHGADMGAEDSKGDTPLHLAAWAGNVEALSSLLTHGADVDWLSGRDGYSPLWCAISANHIDAARLLLKHGARVSLRSGSGLMPLHQAAVTGQSAMCELLLDRGAQVDARDDDENTALHYAAASGSKSSVKVLLQAGAAVDAQQAQGLTPVHWTAHKGHVDALGLLLNYGAPSNAAAEDGATPLHLAANRGHLAAVRLLLENGVKRDIVAIWDGMEGTAAEMARAKKHARIARTIQAWGTS</sequence>
<dbReference type="SMART" id="SM00248">
    <property type="entry name" value="ANK"/>
    <property type="match status" value="7"/>
</dbReference>
<proteinExistence type="predicted"/>
<organism evidence="6 7">
    <name type="scientific">Cladosporium halotolerans</name>
    <dbReference type="NCBI Taxonomy" id="1052096"/>
    <lineage>
        <taxon>Eukaryota</taxon>
        <taxon>Fungi</taxon>
        <taxon>Dikarya</taxon>
        <taxon>Ascomycota</taxon>
        <taxon>Pezizomycotina</taxon>
        <taxon>Dothideomycetes</taxon>
        <taxon>Dothideomycetidae</taxon>
        <taxon>Cladosporiales</taxon>
        <taxon>Cladosporiaceae</taxon>
        <taxon>Cladosporium</taxon>
    </lineage>
</organism>
<feature type="signal peptide" evidence="5">
    <location>
        <begin position="1"/>
        <end position="34"/>
    </location>
</feature>
<evidence type="ECO:0000256" key="4">
    <source>
        <dbReference type="SAM" id="MobiDB-lite"/>
    </source>
</evidence>
<dbReference type="PANTHER" id="PTHR24173:SF74">
    <property type="entry name" value="ANKYRIN REPEAT DOMAIN-CONTAINING PROTEIN 16"/>
    <property type="match status" value="1"/>
</dbReference>
<comment type="caution">
    <text evidence="6">The sequence shown here is derived from an EMBL/GenBank/DDBJ whole genome shotgun (WGS) entry which is preliminary data.</text>
</comment>
<dbReference type="PROSITE" id="PS50297">
    <property type="entry name" value="ANK_REP_REGION"/>
    <property type="match status" value="7"/>
</dbReference>
<feature type="region of interest" description="Disordered" evidence="4">
    <location>
        <begin position="253"/>
        <end position="272"/>
    </location>
</feature>
<protein>
    <submittedName>
        <fullName evidence="6">Uncharacterized protein</fullName>
    </submittedName>
</protein>
<name>A0AB34L2M0_9PEZI</name>
<feature type="repeat" description="ANK" evidence="3">
    <location>
        <begin position="507"/>
        <end position="539"/>
    </location>
</feature>
<gene>
    <name evidence="6" type="ORF">WHR41_01637</name>
</gene>